<keyword evidence="1" id="KW-0328">Glycosyltransferase</keyword>
<dbReference type="Pfam" id="PF03808">
    <property type="entry name" value="Glyco_tran_WecG"/>
    <property type="match status" value="1"/>
</dbReference>
<sequence>MHADPHIDAAVTTLERRRASRPAFRKSRRPTERTRLLGELVDLVRPEEVLHLIESRVESRTKTVVANHNLHSLYLLQRTPPMRRFYDLAELVEVDSRPLIAVARALGVSSRPFHRCTYLDWRDHFWSLADRKGWRVLYVGGAPGVASTAAGRLARRYPGARIEVIDGYFDMTRNGAANTAILAKARAFDPHVLFVGMGMPRQEIWIAENHEALPPSVILSVGAAFDYEAGVQSAAPRWMGRLGIEWAYRLVSDPARLWQRYLVEPWALIPALGRDILTAIRSRRV</sequence>
<proteinExistence type="predicted"/>
<name>A0ABV6R3Z5_9CAUL</name>
<accession>A0ABV6R3Z5</accession>
<gene>
    <name evidence="3" type="ORF">ACFFGE_10690</name>
</gene>
<evidence type="ECO:0000313" key="3">
    <source>
        <dbReference type="EMBL" id="MFC0634341.1"/>
    </source>
</evidence>
<evidence type="ECO:0000256" key="1">
    <source>
        <dbReference type="ARBA" id="ARBA00022676"/>
    </source>
</evidence>
<organism evidence="3 4">
    <name type="scientific">Brevundimonas balnearis</name>
    <dbReference type="NCBI Taxonomy" id="1572858"/>
    <lineage>
        <taxon>Bacteria</taxon>
        <taxon>Pseudomonadati</taxon>
        <taxon>Pseudomonadota</taxon>
        <taxon>Alphaproteobacteria</taxon>
        <taxon>Caulobacterales</taxon>
        <taxon>Caulobacteraceae</taxon>
        <taxon>Brevundimonas</taxon>
    </lineage>
</organism>
<dbReference type="PANTHER" id="PTHR34136">
    <property type="match status" value="1"/>
</dbReference>
<dbReference type="InterPro" id="IPR004629">
    <property type="entry name" value="WecG_TagA_CpsF"/>
</dbReference>
<evidence type="ECO:0000256" key="2">
    <source>
        <dbReference type="ARBA" id="ARBA00022679"/>
    </source>
</evidence>
<dbReference type="PANTHER" id="PTHR34136:SF1">
    <property type="entry name" value="UDP-N-ACETYL-D-MANNOSAMINURONIC ACID TRANSFERASE"/>
    <property type="match status" value="1"/>
</dbReference>
<dbReference type="CDD" id="cd06533">
    <property type="entry name" value="Glyco_transf_WecG_TagA"/>
    <property type="match status" value="1"/>
</dbReference>
<comment type="caution">
    <text evidence="3">The sequence shown here is derived from an EMBL/GenBank/DDBJ whole genome shotgun (WGS) entry which is preliminary data.</text>
</comment>
<dbReference type="EMBL" id="JBHLSW010000007">
    <property type="protein sequence ID" value="MFC0634341.1"/>
    <property type="molecule type" value="Genomic_DNA"/>
</dbReference>
<dbReference type="NCBIfam" id="TIGR00696">
    <property type="entry name" value="wecG_tagA_cpsF"/>
    <property type="match status" value="1"/>
</dbReference>
<reference evidence="3 4" key="1">
    <citation type="submission" date="2024-09" db="EMBL/GenBank/DDBJ databases">
        <authorList>
            <person name="Sun Q."/>
            <person name="Mori K."/>
        </authorList>
    </citation>
    <scope>NUCLEOTIDE SEQUENCE [LARGE SCALE GENOMIC DNA]</scope>
    <source>
        <strain evidence="3 4">NCAIM B.02621</strain>
    </source>
</reference>
<keyword evidence="2" id="KW-0808">Transferase</keyword>
<dbReference type="RefSeq" id="WP_376836376.1">
    <property type="nucleotide sequence ID" value="NZ_JBHLSW010000007.1"/>
</dbReference>
<evidence type="ECO:0000313" key="4">
    <source>
        <dbReference type="Proteomes" id="UP001589906"/>
    </source>
</evidence>
<protein>
    <submittedName>
        <fullName evidence="3">WecB/TagA/CpsF family glycosyltransferase</fullName>
    </submittedName>
</protein>
<dbReference type="Proteomes" id="UP001589906">
    <property type="component" value="Unassembled WGS sequence"/>
</dbReference>
<keyword evidence="4" id="KW-1185">Reference proteome</keyword>